<organism evidence="5 6">
    <name type="scientific">Phaseolus vulgaris</name>
    <name type="common">Kidney bean</name>
    <name type="synonym">French bean</name>
    <dbReference type="NCBI Taxonomy" id="3885"/>
    <lineage>
        <taxon>Eukaryota</taxon>
        <taxon>Viridiplantae</taxon>
        <taxon>Streptophyta</taxon>
        <taxon>Embryophyta</taxon>
        <taxon>Tracheophyta</taxon>
        <taxon>Spermatophyta</taxon>
        <taxon>Magnoliopsida</taxon>
        <taxon>eudicotyledons</taxon>
        <taxon>Gunneridae</taxon>
        <taxon>Pentapetalae</taxon>
        <taxon>rosids</taxon>
        <taxon>fabids</taxon>
        <taxon>Fabales</taxon>
        <taxon>Fabaceae</taxon>
        <taxon>Papilionoideae</taxon>
        <taxon>50 kb inversion clade</taxon>
        <taxon>NPAAA clade</taxon>
        <taxon>indigoferoid/millettioid clade</taxon>
        <taxon>Phaseoleae</taxon>
        <taxon>Phaseolus</taxon>
    </lineage>
</organism>
<evidence type="ECO:0000313" key="5">
    <source>
        <dbReference type="EMBL" id="ESW14034.1"/>
    </source>
</evidence>
<comment type="similarity">
    <text evidence="1">Belongs to the disease resistance NB-LRR family.</text>
</comment>
<dbReference type="PANTHER" id="PTHR33463:SF105">
    <property type="entry name" value="AND NB-ARC DOMAIN DISEASE RESISTANCE PROTEIN, PUTATIVE-RELATED"/>
    <property type="match status" value="1"/>
</dbReference>
<dbReference type="AlphaFoldDB" id="V7B879"/>
<dbReference type="InterPro" id="IPR002182">
    <property type="entry name" value="NB-ARC"/>
</dbReference>
<reference evidence="6" key="1">
    <citation type="journal article" date="2014" name="Nat. Genet.">
        <title>A reference genome for common bean and genome-wide analysis of dual domestications.</title>
        <authorList>
            <person name="Schmutz J."/>
            <person name="McClean P.E."/>
            <person name="Mamidi S."/>
            <person name="Wu G.A."/>
            <person name="Cannon S.B."/>
            <person name="Grimwood J."/>
            <person name="Jenkins J."/>
            <person name="Shu S."/>
            <person name="Song Q."/>
            <person name="Chavarro C."/>
            <person name="Torres-Torres M."/>
            <person name="Geffroy V."/>
            <person name="Moghaddam S.M."/>
            <person name="Gao D."/>
            <person name="Abernathy B."/>
            <person name="Barry K."/>
            <person name="Blair M."/>
            <person name="Brick M.A."/>
            <person name="Chovatia M."/>
            <person name="Gepts P."/>
            <person name="Goodstein D.M."/>
            <person name="Gonzales M."/>
            <person name="Hellsten U."/>
            <person name="Hyten D.L."/>
            <person name="Jia G."/>
            <person name="Kelly J.D."/>
            <person name="Kudrna D."/>
            <person name="Lee R."/>
            <person name="Richard M.M."/>
            <person name="Miklas P.N."/>
            <person name="Osorno J.M."/>
            <person name="Rodrigues J."/>
            <person name="Thareau V."/>
            <person name="Urrea C.A."/>
            <person name="Wang M."/>
            <person name="Yu Y."/>
            <person name="Zhang M."/>
            <person name="Wing R.A."/>
            <person name="Cregan P.B."/>
            <person name="Rokhsar D.S."/>
            <person name="Jackson S.A."/>
        </authorList>
    </citation>
    <scope>NUCLEOTIDE SEQUENCE [LARGE SCALE GENOMIC DNA]</scope>
    <source>
        <strain evidence="6">cv. G19833</strain>
    </source>
</reference>
<dbReference type="InterPro" id="IPR003593">
    <property type="entry name" value="AAA+_ATPase"/>
</dbReference>
<dbReference type="InterPro" id="IPR027417">
    <property type="entry name" value="P-loop_NTPase"/>
</dbReference>
<evidence type="ECO:0000256" key="3">
    <source>
        <dbReference type="SAM" id="Coils"/>
    </source>
</evidence>
<accession>V7B879</accession>
<dbReference type="Gene3D" id="3.80.10.10">
    <property type="entry name" value="Ribonuclease Inhibitor"/>
    <property type="match status" value="3"/>
</dbReference>
<dbReference type="InterPro" id="IPR050905">
    <property type="entry name" value="Plant_NBS-LRR"/>
</dbReference>
<keyword evidence="6" id="KW-1185">Reference proteome</keyword>
<dbReference type="FunFam" id="3.40.50.300:FF:001091">
    <property type="entry name" value="Probable disease resistance protein At1g61300"/>
    <property type="match status" value="1"/>
</dbReference>
<feature type="domain" description="AAA+ ATPase" evidence="4">
    <location>
        <begin position="167"/>
        <end position="300"/>
    </location>
</feature>
<dbReference type="EMBL" id="CM002295">
    <property type="protein sequence ID" value="ESW14034.1"/>
    <property type="molecule type" value="Genomic_DNA"/>
</dbReference>
<dbReference type="Gramene" id="ESW14034">
    <property type="protein sequence ID" value="ESW14034"/>
    <property type="gene ID" value="PHAVU_008G247300g"/>
</dbReference>
<dbReference type="eggNOG" id="KOG4658">
    <property type="taxonomic scope" value="Eukaryota"/>
</dbReference>
<evidence type="ECO:0000256" key="1">
    <source>
        <dbReference type="ARBA" id="ARBA00008894"/>
    </source>
</evidence>
<sequence length="1159" mass="133104">MEDFFLSIATKIVEYAVFPILDHAQYLCCFHNFASNLPNVKEQLELTRESVNKRIREITNKTEKIEPPVEKWLKDVERVLEEVRLLEQRILNVNKSYLRRQCQYSLAKEIARKTTKMIQLNRDSKFEPFSTIIELPGMKYYSSNDFVMFQSAEASYNELLETLKNKSASVIGLVGLGGSGKTTLAKEVGKKAEEMKLFEKVIMVTVSQTPNITSIQDQIVDQLSFKLKEASDIGKAKRLSERLRKGTTLLILDDVWEKLNFEALGIPFDESCETCCVLLTTRNMEICNFMQCQSIIKLDLLTENEALTLFKKYANITDGLPIAIVTIASTLKGKTIEGFKLALSRLENSKPLDVPKGLTSPYVCLELSYKNLTNQLAQSLLLLCSMFPEDYEIDLEEDFTQREMHEAIDILKSCFLLMQAGTKENVKMHDLVRDVALWIASKSGQAIFTGTEVDPSVLANDEIMKDKQAIALWNNVWKSAFLDYRINCPTLEILLLYSKGRIKVSDMSPQSWEKIKTLAIKSINSYHEKLSLPESLKSLKNLRTLCLRGHNLSDISFVERLQALEILDLRDSNFEKLPVGIVELKKLKILDLYRCRIKERNVESYKVVEKCLQLEELYLYLIDLEKCSAHDVSFSKLQRYVITNTNYSEELVGTIMKKYAQSRSLLIQNFDVAAQNFISLPMKDLFMRAEFLLLKDLGGDYKNIIPSMDPQGMNHLTALELRLCKRIECLVDNTSNTNNNIDFLQPEFVFLKLVYLKLESLHNLGEVFCDPSSRCSLENLEEFLIEDCSNLKSISFPRKSKLCNLKVLSISDCPMLTSLFVPSGFQSLVLLEKLTIINCNALRHIIDEVEEGNDVLSSTSSHSYLTLQKLRILRIKSCNNLEYTFSVFLAVRLYAFGSEKERNNAVYPSEKFFSNLDTLHLCKLPNVIEIWPEYSRPHFPTLKNLFCMDCPKLLDSTFKTATASNLQQKNNFNASKSLYHIHINGCPKLKTIFSITVVTSLPMLRFLIIDNCDELEQIFDLGDAPQLQTLDSSQQLCFPKLRNIEVKNCNKLKYLFYNLLASHFPSLFILKIEECFQLHKAFGFENEADDGGEEETAKKGERVLLQKLKHIKLRNLPNFEEIHHEFKLKENLYSHMMVECPKYSPSLYLDPGKIHMSFF</sequence>
<keyword evidence="3" id="KW-0175">Coiled coil</keyword>
<dbReference type="SUPFAM" id="SSF52058">
    <property type="entry name" value="L domain-like"/>
    <property type="match status" value="1"/>
</dbReference>
<dbReference type="GO" id="GO:0006952">
    <property type="term" value="P:defense response"/>
    <property type="evidence" value="ECO:0007669"/>
    <property type="project" value="UniProtKB-KW"/>
</dbReference>
<dbReference type="GO" id="GO:0043531">
    <property type="term" value="F:ADP binding"/>
    <property type="evidence" value="ECO:0007669"/>
    <property type="project" value="InterPro"/>
</dbReference>
<dbReference type="OMA" id="IGCPQLM"/>
<dbReference type="SUPFAM" id="SSF52540">
    <property type="entry name" value="P-loop containing nucleoside triphosphate hydrolases"/>
    <property type="match status" value="1"/>
</dbReference>
<protein>
    <recommendedName>
        <fullName evidence="4">AAA+ ATPase domain-containing protein</fullName>
    </recommendedName>
</protein>
<dbReference type="STRING" id="3885.V7B879"/>
<proteinExistence type="inferred from homology"/>
<dbReference type="InterPro" id="IPR057135">
    <property type="entry name" value="At4g27190-like_LRR"/>
</dbReference>
<dbReference type="OrthoDB" id="971758at2759"/>
<keyword evidence="2" id="KW-0611">Plant defense</keyword>
<evidence type="ECO:0000313" key="6">
    <source>
        <dbReference type="Proteomes" id="UP000000226"/>
    </source>
</evidence>
<dbReference type="PRINTS" id="PR00364">
    <property type="entry name" value="DISEASERSIST"/>
</dbReference>
<name>V7B879_PHAVU</name>
<dbReference type="Pfam" id="PF00931">
    <property type="entry name" value="NB-ARC"/>
    <property type="match status" value="1"/>
</dbReference>
<dbReference type="Pfam" id="PF23247">
    <property type="entry name" value="LRR_RPS2"/>
    <property type="match status" value="2"/>
</dbReference>
<dbReference type="Proteomes" id="UP000000226">
    <property type="component" value="Chromosome 8"/>
</dbReference>
<dbReference type="PANTHER" id="PTHR33463">
    <property type="entry name" value="NB-ARC DOMAIN-CONTAINING PROTEIN-RELATED"/>
    <property type="match status" value="1"/>
</dbReference>
<evidence type="ECO:0000259" key="4">
    <source>
        <dbReference type="SMART" id="SM00382"/>
    </source>
</evidence>
<dbReference type="SMART" id="SM00382">
    <property type="entry name" value="AAA"/>
    <property type="match status" value="1"/>
</dbReference>
<dbReference type="InterPro" id="IPR032675">
    <property type="entry name" value="LRR_dom_sf"/>
</dbReference>
<dbReference type="Gene3D" id="3.40.50.300">
    <property type="entry name" value="P-loop containing nucleotide triphosphate hydrolases"/>
    <property type="match status" value="1"/>
</dbReference>
<gene>
    <name evidence="5" type="ORF">PHAVU_008G247300g</name>
</gene>
<evidence type="ECO:0000256" key="2">
    <source>
        <dbReference type="ARBA" id="ARBA00022821"/>
    </source>
</evidence>
<feature type="coiled-coil region" evidence="3">
    <location>
        <begin position="41"/>
        <end position="96"/>
    </location>
</feature>